<evidence type="ECO:0000259" key="9">
    <source>
        <dbReference type="PROSITE" id="PS51456"/>
    </source>
</evidence>
<keyword evidence="2" id="KW-0547">Nucleotide-binding</keyword>
<keyword evidence="5 8" id="KW-0518">Myosin</keyword>
<comment type="caution">
    <text evidence="8">Lacks conserved residue(s) required for the propagation of feature annotation.</text>
</comment>
<evidence type="ECO:0000256" key="4">
    <source>
        <dbReference type="ARBA" id="ARBA00023054"/>
    </source>
</evidence>
<evidence type="ECO:0000259" key="10">
    <source>
        <dbReference type="PROSITE" id="PS51844"/>
    </source>
</evidence>
<evidence type="ECO:0000256" key="1">
    <source>
        <dbReference type="ARBA" id="ARBA00008314"/>
    </source>
</evidence>
<dbReference type="InterPro" id="IPR001609">
    <property type="entry name" value="Myosin_head_motor_dom-like"/>
</dbReference>
<dbReference type="InterPro" id="IPR004009">
    <property type="entry name" value="SH3_Myosin"/>
</dbReference>
<proteinExistence type="inferred from homology"/>
<dbReference type="SUPFAM" id="SSF52540">
    <property type="entry name" value="P-loop containing nucleoside triphosphate hydrolases"/>
    <property type="match status" value="1"/>
</dbReference>
<keyword evidence="6" id="KW-0505">Motor protein</keyword>
<protein>
    <submittedName>
        <fullName evidence="11">Myosin SH3 domain protein</fullName>
    </submittedName>
</protein>
<sequence>MMQREFALYRKQFPPRVESISEKSSATAMPTVLLSCMDMQCESSARSAYTNINPHNLRHDLKSWHGRSCPVRRRAVEKTKARAFSGAFLSPLPPTNDMSNHSEYEKDPGWQYLKRSREQILKDQSQPYDSKKNVWIPDAEEGYVAAEIKSTKGDNVVVMVGDKEKTVRKDVLQEMNPPKFEKTEDMSNLTFLNDASVLYNLRSRYAAMLIYTYSGLFCVVINPYKRLPIYTDPCSSRENPEQERRKTLKK</sequence>
<dbReference type="Proteomes" id="UP001331761">
    <property type="component" value="Unassembled WGS sequence"/>
</dbReference>
<dbReference type="GO" id="GO:0000146">
    <property type="term" value="F:microfilament motor activity"/>
    <property type="evidence" value="ECO:0007669"/>
    <property type="project" value="TreeGrafter"/>
</dbReference>
<comment type="similarity">
    <text evidence="1 8">Belongs to the TRAFAC class myosin-kinesin ATPase superfamily. Myosin family.</text>
</comment>
<name>A0AAN8G9F0_TRICO</name>
<dbReference type="Gene3D" id="3.40.850.10">
    <property type="entry name" value="Kinesin motor domain"/>
    <property type="match status" value="1"/>
</dbReference>
<dbReference type="GO" id="GO:0016459">
    <property type="term" value="C:myosin complex"/>
    <property type="evidence" value="ECO:0007669"/>
    <property type="project" value="UniProtKB-KW"/>
</dbReference>
<dbReference type="FunFam" id="2.30.30.360:FF:000001">
    <property type="entry name" value="Myosin heavy chain"/>
    <property type="match status" value="1"/>
</dbReference>
<evidence type="ECO:0000256" key="2">
    <source>
        <dbReference type="ARBA" id="ARBA00022741"/>
    </source>
</evidence>
<keyword evidence="3" id="KW-0067">ATP-binding</keyword>
<dbReference type="AlphaFoldDB" id="A0AAN8G9F0"/>
<dbReference type="Pfam" id="PF00063">
    <property type="entry name" value="Myosin_head"/>
    <property type="match status" value="1"/>
</dbReference>
<evidence type="ECO:0000256" key="6">
    <source>
        <dbReference type="ARBA" id="ARBA00023175"/>
    </source>
</evidence>
<keyword evidence="12" id="KW-1185">Reference proteome</keyword>
<evidence type="ECO:0000313" key="11">
    <source>
        <dbReference type="EMBL" id="KAK5986665.1"/>
    </source>
</evidence>
<evidence type="ECO:0000313" key="12">
    <source>
        <dbReference type="Proteomes" id="UP001331761"/>
    </source>
</evidence>
<dbReference type="GO" id="GO:0007015">
    <property type="term" value="P:actin filament organization"/>
    <property type="evidence" value="ECO:0007669"/>
    <property type="project" value="TreeGrafter"/>
</dbReference>
<dbReference type="EMBL" id="WIXE01000369">
    <property type="protein sequence ID" value="KAK5986665.1"/>
    <property type="molecule type" value="Genomic_DNA"/>
</dbReference>
<dbReference type="GO" id="GO:0051015">
    <property type="term" value="F:actin filament binding"/>
    <property type="evidence" value="ECO:0007669"/>
    <property type="project" value="InterPro"/>
</dbReference>
<dbReference type="PANTHER" id="PTHR13140">
    <property type="entry name" value="MYOSIN"/>
    <property type="match status" value="1"/>
</dbReference>
<feature type="domain" description="Myosin N-terminal SH3-like" evidence="10">
    <location>
        <begin position="129"/>
        <end position="177"/>
    </location>
</feature>
<dbReference type="Gene3D" id="2.30.30.360">
    <property type="entry name" value="Myosin S1 fragment, N-terminal"/>
    <property type="match status" value="1"/>
</dbReference>
<gene>
    <name evidence="11" type="ORF">GCK32_013886</name>
</gene>
<keyword evidence="4" id="KW-0175">Coiled coil</keyword>
<evidence type="ECO:0000256" key="5">
    <source>
        <dbReference type="ARBA" id="ARBA00023123"/>
    </source>
</evidence>
<dbReference type="PROSITE" id="PS51456">
    <property type="entry name" value="MYOSIN_MOTOR"/>
    <property type="match status" value="1"/>
</dbReference>
<evidence type="ECO:0000256" key="8">
    <source>
        <dbReference type="PROSITE-ProRule" id="PRU00782"/>
    </source>
</evidence>
<dbReference type="InterPro" id="IPR036961">
    <property type="entry name" value="Kinesin_motor_dom_sf"/>
</dbReference>
<keyword evidence="7 8" id="KW-0009">Actin-binding</keyword>
<dbReference type="Pfam" id="PF02736">
    <property type="entry name" value="Myosin_N"/>
    <property type="match status" value="1"/>
</dbReference>
<organism evidence="11 12">
    <name type="scientific">Trichostrongylus colubriformis</name>
    <name type="common">Black scour worm</name>
    <dbReference type="NCBI Taxonomy" id="6319"/>
    <lineage>
        <taxon>Eukaryota</taxon>
        <taxon>Metazoa</taxon>
        <taxon>Ecdysozoa</taxon>
        <taxon>Nematoda</taxon>
        <taxon>Chromadorea</taxon>
        <taxon>Rhabditida</taxon>
        <taxon>Rhabditina</taxon>
        <taxon>Rhabditomorpha</taxon>
        <taxon>Strongyloidea</taxon>
        <taxon>Trichostrongylidae</taxon>
        <taxon>Trichostrongylus</taxon>
    </lineage>
</organism>
<evidence type="ECO:0000256" key="7">
    <source>
        <dbReference type="ARBA" id="ARBA00023203"/>
    </source>
</evidence>
<comment type="caution">
    <text evidence="11">The sequence shown here is derived from an EMBL/GenBank/DDBJ whole genome shotgun (WGS) entry which is preliminary data.</text>
</comment>
<reference evidence="11 12" key="1">
    <citation type="submission" date="2019-10" db="EMBL/GenBank/DDBJ databases">
        <title>Assembly and Annotation for the nematode Trichostrongylus colubriformis.</title>
        <authorList>
            <person name="Martin J."/>
        </authorList>
    </citation>
    <scope>NUCLEOTIDE SEQUENCE [LARGE SCALE GENOMIC DNA]</scope>
    <source>
        <strain evidence="11">G859</strain>
        <tissue evidence="11">Whole worm</tissue>
    </source>
</reference>
<dbReference type="GO" id="GO:0005524">
    <property type="term" value="F:ATP binding"/>
    <property type="evidence" value="ECO:0007669"/>
    <property type="project" value="UniProtKB-KW"/>
</dbReference>
<dbReference type="InterPro" id="IPR008989">
    <property type="entry name" value="Myosin_S1_N"/>
</dbReference>
<accession>A0AAN8G9F0</accession>
<dbReference type="PROSITE" id="PS51844">
    <property type="entry name" value="SH3_LIKE"/>
    <property type="match status" value="1"/>
</dbReference>
<dbReference type="GO" id="GO:0005737">
    <property type="term" value="C:cytoplasm"/>
    <property type="evidence" value="ECO:0007669"/>
    <property type="project" value="TreeGrafter"/>
</dbReference>
<dbReference type="PANTHER" id="PTHR13140:SF857">
    <property type="entry name" value="MYOSIN-11"/>
    <property type="match status" value="1"/>
</dbReference>
<dbReference type="InterPro" id="IPR027417">
    <property type="entry name" value="P-loop_NTPase"/>
</dbReference>
<feature type="domain" description="Myosin motor" evidence="9">
    <location>
        <begin position="181"/>
        <end position="250"/>
    </location>
</feature>
<evidence type="ECO:0000256" key="3">
    <source>
        <dbReference type="ARBA" id="ARBA00022840"/>
    </source>
</evidence>
<dbReference type="GO" id="GO:0016020">
    <property type="term" value="C:membrane"/>
    <property type="evidence" value="ECO:0007669"/>
    <property type="project" value="TreeGrafter"/>
</dbReference>